<dbReference type="Pfam" id="PF00561">
    <property type="entry name" value="Abhydrolase_1"/>
    <property type="match status" value="1"/>
</dbReference>
<dbReference type="SUPFAM" id="SSF53474">
    <property type="entry name" value="alpha/beta-Hydrolases"/>
    <property type="match status" value="1"/>
</dbReference>
<evidence type="ECO:0000313" key="3">
    <source>
        <dbReference type="Proteomes" id="UP001271723"/>
    </source>
</evidence>
<evidence type="ECO:0000259" key="1">
    <source>
        <dbReference type="Pfam" id="PF00561"/>
    </source>
</evidence>
<dbReference type="PANTHER" id="PTHR43433:SF1">
    <property type="entry name" value="BLL5160 PROTEIN"/>
    <property type="match status" value="1"/>
</dbReference>
<name>A0ABU4L2L2_9ACTN</name>
<comment type="caution">
    <text evidence="2">The sequence shown here is derived from an EMBL/GenBank/DDBJ whole genome shotgun (WGS) entry which is preliminary data.</text>
</comment>
<keyword evidence="3" id="KW-1185">Reference proteome</keyword>
<reference evidence="2 3" key="1">
    <citation type="journal article" date="2023" name="Microb. Genom.">
        <title>Mesoterricola silvestris gen. nov., sp. nov., Mesoterricola sediminis sp. nov., Geothrix oryzae sp. nov., Geothrix edaphica sp. nov., Geothrix rubra sp. nov., and Geothrix limicola sp. nov., six novel members of Acidobacteriota isolated from soils.</title>
        <authorList>
            <person name="Weisberg A.J."/>
            <person name="Pearce E."/>
            <person name="Kramer C.G."/>
            <person name="Chang J.H."/>
            <person name="Clarke C.R."/>
        </authorList>
    </citation>
    <scope>NUCLEOTIDE SEQUENCE [LARGE SCALE GENOMIC DNA]</scope>
    <source>
        <strain evidence="2 3">NRRL_B-2795</strain>
    </source>
</reference>
<dbReference type="EMBL" id="JARAVY010000005">
    <property type="protein sequence ID" value="MDX2909980.1"/>
    <property type="molecule type" value="Genomic_DNA"/>
</dbReference>
<keyword evidence="2" id="KW-0378">Hydrolase</keyword>
<evidence type="ECO:0000313" key="2">
    <source>
        <dbReference type="EMBL" id="MDX2909980.1"/>
    </source>
</evidence>
<dbReference type="PANTHER" id="PTHR43433">
    <property type="entry name" value="HYDROLASE, ALPHA/BETA FOLD FAMILY PROTEIN"/>
    <property type="match status" value="1"/>
</dbReference>
<dbReference type="PRINTS" id="PR00111">
    <property type="entry name" value="ABHYDROLASE"/>
</dbReference>
<accession>A0ABU4L2L2</accession>
<organism evidence="2 3">
    <name type="scientific">Streptomyces griseiscabiei</name>
    <dbReference type="NCBI Taxonomy" id="2993540"/>
    <lineage>
        <taxon>Bacteria</taxon>
        <taxon>Bacillati</taxon>
        <taxon>Actinomycetota</taxon>
        <taxon>Actinomycetes</taxon>
        <taxon>Kitasatosporales</taxon>
        <taxon>Streptomycetaceae</taxon>
        <taxon>Streptomyces</taxon>
    </lineage>
</organism>
<dbReference type="Proteomes" id="UP001271723">
    <property type="component" value="Unassembled WGS sequence"/>
</dbReference>
<dbReference type="RefSeq" id="WP_086755023.1">
    <property type="nucleotide sequence ID" value="NZ_JAGJBZ010000001.1"/>
</dbReference>
<dbReference type="InterPro" id="IPR029058">
    <property type="entry name" value="AB_hydrolase_fold"/>
</dbReference>
<dbReference type="InterPro" id="IPR000073">
    <property type="entry name" value="AB_hydrolase_1"/>
</dbReference>
<dbReference type="Gene3D" id="3.40.50.1820">
    <property type="entry name" value="alpha/beta hydrolase"/>
    <property type="match status" value="1"/>
</dbReference>
<feature type="domain" description="AB hydrolase-1" evidence="1">
    <location>
        <begin position="29"/>
        <end position="250"/>
    </location>
</feature>
<dbReference type="GO" id="GO:0016787">
    <property type="term" value="F:hydrolase activity"/>
    <property type="evidence" value="ECO:0007669"/>
    <property type="project" value="UniProtKB-KW"/>
</dbReference>
<sequence>MNHTGTQTTAIARAQDGTALAYQRQGDGYPLVLLAGQANNHHWWDGARGDFHATHSTITLDQRGTGDSDKPQGLYSTEQFAEDVIAVLDHAGVERADVYGTSMGGRVAQWVAARHPDRVRRLVLGCTSPGGPHAVERDRSVRQALAQPDPEAARQALTDLMYSPAWRAAHPGPNTTLGDPGMPPHARHGHLVASNRHDAWDALPLIAAPTLILHGDQDRLTPPDNLPLLAARIPHARTHLFPGARHAYFEECRTKAGPLVEAFLNEPS</sequence>
<dbReference type="InterPro" id="IPR050471">
    <property type="entry name" value="AB_hydrolase"/>
</dbReference>
<proteinExistence type="predicted"/>
<protein>
    <submittedName>
        <fullName evidence="2">Alpha/beta fold hydrolase</fullName>
    </submittedName>
</protein>
<gene>
    <name evidence="2" type="ORF">PV517_14860</name>
</gene>